<protein>
    <submittedName>
        <fullName evidence="2">Uncharacterized protein</fullName>
    </submittedName>
</protein>
<dbReference type="Proteomes" id="UP000681720">
    <property type="component" value="Unassembled WGS sequence"/>
</dbReference>
<dbReference type="EMBL" id="CAJOBJ010098194">
    <property type="protein sequence ID" value="CAF4574371.1"/>
    <property type="molecule type" value="Genomic_DNA"/>
</dbReference>
<evidence type="ECO:0000313" key="2">
    <source>
        <dbReference type="EMBL" id="CAF4574371.1"/>
    </source>
</evidence>
<evidence type="ECO:0000313" key="3">
    <source>
        <dbReference type="Proteomes" id="UP000681720"/>
    </source>
</evidence>
<sequence>EQELQEENVQERETTAPNVPYFSNTVSTTLKTPENIHPSASQHLHLTQTATTCEANNL</sequence>
<name>A0A8S2YN88_9BILA</name>
<gene>
    <name evidence="2" type="ORF">GIL414_LOCUS37813</name>
</gene>
<proteinExistence type="predicted"/>
<feature type="region of interest" description="Disordered" evidence="1">
    <location>
        <begin position="1"/>
        <end position="25"/>
    </location>
</feature>
<comment type="caution">
    <text evidence="2">The sequence shown here is derived from an EMBL/GenBank/DDBJ whole genome shotgun (WGS) entry which is preliminary data.</text>
</comment>
<dbReference type="AlphaFoldDB" id="A0A8S2YN88"/>
<accession>A0A8S2YN88</accession>
<feature type="non-terminal residue" evidence="2">
    <location>
        <position position="1"/>
    </location>
</feature>
<reference evidence="2" key="1">
    <citation type="submission" date="2021-02" db="EMBL/GenBank/DDBJ databases">
        <authorList>
            <person name="Nowell W R."/>
        </authorList>
    </citation>
    <scope>NUCLEOTIDE SEQUENCE</scope>
</reference>
<feature type="compositionally biased region" description="Polar residues" evidence="1">
    <location>
        <begin position="15"/>
        <end position="25"/>
    </location>
</feature>
<organism evidence="2 3">
    <name type="scientific">Rotaria magnacalcarata</name>
    <dbReference type="NCBI Taxonomy" id="392030"/>
    <lineage>
        <taxon>Eukaryota</taxon>
        <taxon>Metazoa</taxon>
        <taxon>Spiralia</taxon>
        <taxon>Gnathifera</taxon>
        <taxon>Rotifera</taxon>
        <taxon>Eurotatoria</taxon>
        <taxon>Bdelloidea</taxon>
        <taxon>Philodinida</taxon>
        <taxon>Philodinidae</taxon>
        <taxon>Rotaria</taxon>
    </lineage>
</organism>
<evidence type="ECO:0000256" key="1">
    <source>
        <dbReference type="SAM" id="MobiDB-lite"/>
    </source>
</evidence>